<name>A0ABU7R6S5_9FLAO</name>
<evidence type="ECO:0000313" key="2">
    <source>
        <dbReference type="Proteomes" id="UP001350005"/>
    </source>
</evidence>
<dbReference type="EMBL" id="JAZGJU010000155">
    <property type="protein sequence ID" value="MEE6130509.1"/>
    <property type="molecule type" value="Genomic_DNA"/>
</dbReference>
<sequence length="72" mass="8289">FDYADEFRNNNSYEADYNTTVINEELVNSYDEKANNEAKIISEVLNVPVNTVIDMAYDLEFAKEVLNQIYAA</sequence>
<dbReference type="Proteomes" id="UP001350005">
    <property type="component" value="Unassembled WGS sequence"/>
</dbReference>
<protein>
    <submittedName>
        <fullName evidence="1">Uncharacterized protein</fullName>
    </submittedName>
</protein>
<keyword evidence="2" id="KW-1185">Reference proteome</keyword>
<accession>A0ABU7R6S5</accession>
<dbReference type="RefSeq" id="WP_330937675.1">
    <property type="nucleotide sequence ID" value="NZ_JAZGJU010000155.1"/>
</dbReference>
<feature type="non-terminal residue" evidence="1">
    <location>
        <position position="1"/>
    </location>
</feature>
<gene>
    <name evidence="1" type="ORF">V2E39_24175</name>
</gene>
<comment type="caution">
    <text evidence="1">The sequence shown here is derived from an EMBL/GenBank/DDBJ whole genome shotgun (WGS) entry which is preliminary data.</text>
</comment>
<reference evidence="1 2" key="1">
    <citation type="submission" date="2024-01" db="EMBL/GenBank/DDBJ databases">
        <title>Whole genome of Chryseobacterium arthrosphaerae NNCa 2741.</title>
        <authorList>
            <person name="Boriskina E.V."/>
            <person name="Gordinskaya N.A."/>
            <person name="Kropotov V.S."/>
            <person name="Alekseeva A.E."/>
            <person name="Makhova M.A."/>
            <person name="Kryazhev D.V."/>
            <person name="Shkurkina I.S."/>
        </authorList>
    </citation>
    <scope>NUCLEOTIDE SEQUENCE [LARGE SCALE GENOMIC DNA]</scope>
    <source>
        <strain evidence="1 2">NNCa 2741</strain>
    </source>
</reference>
<proteinExistence type="predicted"/>
<organism evidence="1 2">
    <name type="scientific">Chryseobacterium arthrosphaerae</name>
    <dbReference type="NCBI Taxonomy" id="651561"/>
    <lineage>
        <taxon>Bacteria</taxon>
        <taxon>Pseudomonadati</taxon>
        <taxon>Bacteroidota</taxon>
        <taxon>Flavobacteriia</taxon>
        <taxon>Flavobacteriales</taxon>
        <taxon>Weeksellaceae</taxon>
        <taxon>Chryseobacterium group</taxon>
        <taxon>Chryseobacterium</taxon>
    </lineage>
</organism>
<evidence type="ECO:0000313" key="1">
    <source>
        <dbReference type="EMBL" id="MEE6130509.1"/>
    </source>
</evidence>